<dbReference type="SUPFAM" id="SSF55811">
    <property type="entry name" value="Nudix"/>
    <property type="match status" value="1"/>
</dbReference>
<dbReference type="InterPro" id="IPR020084">
    <property type="entry name" value="NUDIX_hydrolase_CS"/>
</dbReference>
<dbReference type="Proteomes" id="UP001156140">
    <property type="component" value="Unassembled WGS sequence"/>
</dbReference>
<dbReference type="InterPro" id="IPR020476">
    <property type="entry name" value="Nudix_hydrolase"/>
</dbReference>
<keyword evidence="2 3" id="KW-0378">Hydrolase</keyword>
<keyword evidence="6" id="KW-1185">Reference proteome</keyword>
<evidence type="ECO:0000313" key="6">
    <source>
        <dbReference type="Proteomes" id="UP001156140"/>
    </source>
</evidence>
<dbReference type="EMBL" id="JALAZD010000001">
    <property type="protein sequence ID" value="MCI0125775.1"/>
    <property type="molecule type" value="Genomic_DNA"/>
</dbReference>
<dbReference type="PRINTS" id="PR00502">
    <property type="entry name" value="NUDIXFAMILY"/>
</dbReference>
<dbReference type="Pfam" id="PF00293">
    <property type="entry name" value="NUDIX"/>
    <property type="match status" value="1"/>
</dbReference>
<dbReference type="PANTHER" id="PTHR43736:SF1">
    <property type="entry name" value="DIHYDRONEOPTERIN TRIPHOSPHATE DIPHOSPHATASE"/>
    <property type="match status" value="1"/>
</dbReference>
<dbReference type="InterPro" id="IPR000086">
    <property type="entry name" value="NUDIX_hydrolase_dom"/>
</dbReference>
<evidence type="ECO:0000313" key="5">
    <source>
        <dbReference type="EMBL" id="MCI0125775.1"/>
    </source>
</evidence>
<reference evidence="5" key="1">
    <citation type="submission" date="2022-03" db="EMBL/GenBank/DDBJ databases">
        <title>The complete genome sequence of a Methyloterrigena soli.</title>
        <authorList>
            <person name="Zi Z."/>
        </authorList>
    </citation>
    <scope>NUCLEOTIDE SEQUENCE</scope>
    <source>
        <strain evidence="5">M48</strain>
    </source>
</reference>
<comment type="similarity">
    <text evidence="3">Belongs to the Nudix hydrolase family.</text>
</comment>
<comment type="caution">
    <text evidence="5">The sequence shown here is derived from an EMBL/GenBank/DDBJ whole genome shotgun (WGS) entry which is preliminary data.</text>
</comment>
<dbReference type="RefSeq" id="WP_182398227.1">
    <property type="nucleotide sequence ID" value="NZ_JAKETQ010000001.1"/>
</dbReference>
<evidence type="ECO:0000259" key="4">
    <source>
        <dbReference type="PROSITE" id="PS51462"/>
    </source>
</evidence>
<dbReference type="AlphaFoldDB" id="A0AA41QIX8"/>
<dbReference type="InterPro" id="IPR015797">
    <property type="entry name" value="NUDIX_hydrolase-like_dom_sf"/>
</dbReference>
<evidence type="ECO:0000256" key="2">
    <source>
        <dbReference type="ARBA" id="ARBA00022801"/>
    </source>
</evidence>
<dbReference type="GO" id="GO:0016787">
    <property type="term" value="F:hydrolase activity"/>
    <property type="evidence" value="ECO:0007669"/>
    <property type="project" value="UniProtKB-KW"/>
</dbReference>
<evidence type="ECO:0000256" key="3">
    <source>
        <dbReference type="RuleBase" id="RU003476"/>
    </source>
</evidence>
<comment type="cofactor">
    <cofactor evidence="1">
        <name>Mg(2+)</name>
        <dbReference type="ChEBI" id="CHEBI:18420"/>
    </cofactor>
</comment>
<sequence>MSLVTEDNVDTVFNAASMAIFEDGRVLLIRRARSPFLDYWSLPGGRREPGETAVQCAIREVAEETGLSAFSAELVEVIDIGQERPFFLAVFASDDYEGIVTGSDEISGHVWSLVEDLPRPVTPELPDVLAKAQAVLARRG</sequence>
<dbReference type="Gene3D" id="3.90.79.10">
    <property type="entry name" value="Nucleoside Triphosphate Pyrophosphohydrolase"/>
    <property type="match status" value="1"/>
</dbReference>
<evidence type="ECO:0000256" key="1">
    <source>
        <dbReference type="ARBA" id="ARBA00001946"/>
    </source>
</evidence>
<feature type="domain" description="Nudix hydrolase" evidence="4">
    <location>
        <begin position="11"/>
        <end position="135"/>
    </location>
</feature>
<dbReference type="PANTHER" id="PTHR43736">
    <property type="entry name" value="ADP-RIBOSE PYROPHOSPHATASE"/>
    <property type="match status" value="1"/>
</dbReference>
<dbReference type="PROSITE" id="PS51462">
    <property type="entry name" value="NUDIX"/>
    <property type="match status" value="1"/>
</dbReference>
<name>A0AA41QIX8_9HYPH</name>
<proteinExistence type="inferred from homology"/>
<accession>A0AA41QIX8</accession>
<gene>
    <name evidence="5" type="ORF">ML536_02930</name>
</gene>
<organism evidence="5 6">
    <name type="scientific">Paradevosia shaoguanensis</name>
    <dbReference type="NCBI Taxonomy" id="1335043"/>
    <lineage>
        <taxon>Bacteria</taxon>
        <taxon>Pseudomonadati</taxon>
        <taxon>Pseudomonadota</taxon>
        <taxon>Alphaproteobacteria</taxon>
        <taxon>Hyphomicrobiales</taxon>
        <taxon>Devosiaceae</taxon>
        <taxon>Paradevosia</taxon>
    </lineage>
</organism>
<protein>
    <submittedName>
        <fullName evidence="5">NUDIX domain-containing protein</fullName>
    </submittedName>
</protein>
<dbReference type="PROSITE" id="PS00893">
    <property type="entry name" value="NUDIX_BOX"/>
    <property type="match status" value="1"/>
</dbReference>